<dbReference type="Proteomes" id="UP001497525">
    <property type="component" value="Unassembled WGS sequence"/>
</dbReference>
<dbReference type="GO" id="GO:0003677">
    <property type="term" value="F:DNA binding"/>
    <property type="evidence" value="ECO:0007669"/>
    <property type="project" value="UniProtKB-KW"/>
</dbReference>
<feature type="compositionally biased region" description="Basic and acidic residues" evidence="3">
    <location>
        <begin position="70"/>
        <end position="86"/>
    </location>
</feature>
<feature type="region of interest" description="Disordered" evidence="3">
    <location>
        <begin position="607"/>
        <end position="654"/>
    </location>
</feature>
<dbReference type="InterPro" id="IPR055315">
    <property type="entry name" value="Cramped-like"/>
</dbReference>
<feature type="compositionally biased region" description="Low complexity" evidence="3">
    <location>
        <begin position="422"/>
        <end position="448"/>
    </location>
</feature>
<dbReference type="GO" id="GO:0007389">
    <property type="term" value="P:pattern specification process"/>
    <property type="evidence" value="ECO:0007669"/>
    <property type="project" value="TreeGrafter"/>
</dbReference>
<organism evidence="4 5">
    <name type="scientific">Calicophoron daubneyi</name>
    <name type="common">Rumen fluke</name>
    <name type="synonym">Paramphistomum daubneyi</name>
    <dbReference type="NCBI Taxonomy" id="300641"/>
    <lineage>
        <taxon>Eukaryota</taxon>
        <taxon>Metazoa</taxon>
        <taxon>Spiralia</taxon>
        <taxon>Lophotrochozoa</taxon>
        <taxon>Platyhelminthes</taxon>
        <taxon>Trematoda</taxon>
        <taxon>Digenea</taxon>
        <taxon>Plagiorchiida</taxon>
        <taxon>Pronocephalata</taxon>
        <taxon>Paramphistomoidea</taxon>
        <taxon>Paramphistomidae</taxon>
        <taxon>Calicophoron</taxon>
    </lineage>
</organism>
<dbReference type="PANTHER" id="PTHR21677">
    <property type="entry name" value="CRAMPED PROTEIN"/>
    <property type="match status" value="1"/>
</dbReference>
<evidence type="ECO:0000313" key="4">
    <source>
        <dbReference type="EMBL" id="CAL5130165.1"/>
    </source>
</evidence>
<evidence type="ECO:0000256" key="3">
    <source>
        <dbReference type="SAM" id="MobiDB-lite"/>
    </source>
</evidence>
<feature type="region of interest" description="Disordered" evidence="3">
    <location>
        <begin position="1064"/>
        <end position="1087"/>
    </location>
</feature>
<reference evidence="4" key="1">
    <citation type="submission" date="2024-06" db="EMBL/GenBank/DDBJ databases">
        <authorList>
            <person name="Liu X."/>
            <person name="Lenzi L."/>
            <person name="Haldenby T S."/>
            <person name="Uol C."/>
        </authorList>
    </citation>
    <scope>NUCLEOTIDE SEQUENCE</scope>
</reference>
<dbReference type="GO" id="GO:0003682">
    <property type="term" value="F:chromatin binding"/>
    <property type="evidence" value="ECO:0007669"/>
    <property type="project" value="InterPro"/>
</dbReference>
<comment type="caution">
    <text evidence="4">The sequence shown here is derived from an EMBL/GenBank/DDBJ whole genome shotgun (WGS) entry which is preliminary data.</text>
</comment>
<evidence type="ECO:0000256" key="1">
    <source>
        <dbReference type="ARBA" id="ARBA00023125"/>
    </source>
</evidence>
<feature type="region of interest" description="Disordered" evidence="3">
    <location>
        <begin position="420"/>
        <end position="477"/>
    </location>
</feature>
<name>A0AAV2T0I0_CALDB</name>
<keyword evidence="1" id="KW-0238">DNA-binding</keyword>
<feature type="compositionally biased region" description="Polar residues" evidence="3">
    <location>
        <begin position="607"/>
        <end position="624"/>
    </location>
</feature>
<evidence type="ECO:0008006" key="6">
    <source>
        <dbReference type="Google" id="ProtNLM"/>
    </source>
</evidence>
<feature type="region of interest" description="Disordered" evidence="3">
    <location>
        <begin position="759"/>
        <end position="783"/>
    </location>
</feature>
<dbReference type="GO" id="GO:0005634">
    <property type="term" value="C:nucleus"/>
    <property type="evidence" value="ECO:0007669"/>
    <property type="project" value="TreeGrafter"/>
</dbReference>
<evidence type="ECO:0000313" key="5">
    <source>
        <dbReference type="Proteomes" id="UP001497525"/>
    </source>
</evidence>
<dbReference type="PANTHER" id="PTHR21677:SF1">
    <property type="entry name" value="PROTEIN CRAMPED-LIKE"/>
    <property type="match status" value="1"/>
</dbReference>
<sequence>MKTRSASTEAPNIAAIVKARHNARVIVGGCDSFSGVQHHGAVTPTSGCESSDFGYVSNDATTAMISAPCEETKPSIDDKPKSRSDGTPRLLRGTLSPDDRRLFFQAVRLYGRNFTEITRFIRSRGHRISSDVASVGGSWTGCGVGDHNAAVAGNSFTPTTTAALLTSPHYLSLGVQGTPTTLSQMSSSAGAACTNITSVNAPTGGRTREQIRFFYQQTWHKIRRYIKFPEAVPQHVREVYALVNYSVMRTRIKKPLDHRLGEKLNELVNCGTTVIKHNGRRYLLRTPVCQALKQLNHIAAPTHEFLLPEDVWVEMVPRSQADLWRVIESEQNPRLRLRVDINRQLSDIIGLVENKWQLAAERLQTLFELNDARKCERPCLQLIITPSQAIDGAIRLQEVARIRSCDLALRAYISRNLPEACVPSSSGGAPPSSTAPGASVSVPPSSTSDPNSGESLPPVTTCEDPVESMQPTSINTVSSPVSVLNSQATGSNPSTSSAGLDLRELGKQLSQGVTYETARGIKVLTIFLALGCPDRIRFEYRFVCKRGEQSDSRTNAYSGLLTYQPTDPDGYGISNGLRRLLHLNASDYLLHRDWVARQGSGPFILPKQTTSAGAVPPSQGQPSLVSLPRPVGGSSAASQTPLLLPKPPNSTSTNPTSMLVPLPAVLGPDESNNALATLNGSILRVSSTVNAAQSVNPTIAQPVLSVSSAGPISQGLTSVSSSNSGAISGPNIFVLPKPSGHKGVLAIVERQLDVERNRASALSESTPPTFSGVATSSTKQGTFIPPAANSLRTTAVNRCTPNPSVSIASRPTGCGVTPATVASPRQSSLNAVRAFNIRRRTNSLARGGNSRVPGLASSLLPNLSHQTSISVLASRLTATGQKGMKTEGFVDGACPSLPRVHPIAIQNMPTLTPAPFQTTDTDTSLNLPMDPNASNMSSVSLLSTDTLASLLNTIGHPSTDEPANFAVINAISNGATSDMAPAAPSVTTTLPQPLTYKWEEVDSVLGRTDWDEESKFDFAEFGRPYPSSFSTPHPPPASPAFGEISLTDSMAAAVLDTHNSDVSIQRNEENSANPGTSATNSDLSGGRREIIPGLVSSSASSSLTIDPISTVPGSNRTPNEVLRMVIASSPERTIVDLNSLLLSMNSPFDKSHNK</sequence>
<feature type="compositionally biased region" description="Polar residues" evidence="3">
    <location>
        <begin position="1064"/>
        <end position="1083"/>
    </location>
</feature>
<dbReference type="EMBL" id="CAXLJL010000057">
    <property type="protein sequence ID" value="CAL5130165.1"/>
    <property type="molecule type" value="Genomic_DNA"/>
</dbReference>
<protein>
    <recommendedName>
        <fullName evidence="6">Protein cramped</fullName>
    </recommendedName>
</protein>
<dbReference type="AlphaFoldDB" id="A0AAV2T0I0"/>
<proteinExistence type="predicted"/>
<evidence type="ECO:0000256" key="2">
    <source>
        <dbReference type="ARBA" id="ARBA00023242"/>
    </source>
</evidence>
<feature type="compositionally biased region" description="Polar residues" evidence="3">
    <location>
        <begin position="760"/>
        <end position="781"/>
    </location>
</feature>
<feature type="region of interest" description="Disordered" evidence="3">
    <location>
        <begin position="69"/>
        <end position="93"/>
    </location>
</feature>
<gene>
    <name evidence="4" type="ORF">CDAUBV1_LOCUS1604</name>
</gene>
<keyword evidence="2" id="KW-0539">Nucleus</keyword>
<accession>A0AAV2T0I0</accession>